<proteinExistence type="predicted"/>
<reference evidence="1" key="1">
    <citation type="submission" date="2022-11" db="UniProtKB">
        <authorList>
            <consortium name="EnsemblMetazoa"/>
        </authorList>
    </citation>
    <scope>IDENTIFICATION</scope>
</reference>
<sequence>MEGASESRGVQGSQDKMPKLQDILDHHHSNPQHISVLICDKEDSDQATASNGIKFAIADSTTCCECIMYDVSKLPKMTLGSSIALINPMVKQSPQQQILILKRTRVISAGKVEVPTEIAERAKTLLHPQPAPFIEICDIPTSPLSKMVSVKGKVIGQEVPQTVISNGRQTKVKNITLKSHDSTCRIALWRSFVDQEVKDGEILQVTNTVTSEFRNEVYLSTTGLTTVKKLDITQMKETTTVIGFEVLEWDTSAFQVTTDQERYPSYLIEKEQLAALFSVPEEDAEKTLQQNIPFTCNITVSDNKITTISFD</sequence>
<evidence type="ECO:0000313" key="2">
    <source>
        <dbReference type="Proteomes" id="UP000887568"/>
    </source>
</evidence>
<evidence type="ECO:0008006" key="3">
    <source>
        <dbReference type="Google" id="ProtNLM"/>
    </source>
</evidence>
<dbReference type="OMA" id="FIEICDI"/>
<dbReference type="Proteomes" id="UP000887568">
    <property type="component" value="Unplaced"/>
</dbReference>
<organism evidence="1 2">
    <name type="scientific">Patiria miniata</name>
    <name type="common">Bat star</name>
    <name type="synonym">Asterina miniata</name>
    <dbReference type="NCBI Taxonomy" id="46514"/>
    <lineage>
        <taxon>Eukaryota</taxon>
        <taxon>Metazoa</taxon>
        <taxon>Echinodermata</taxon>
        <taxon>Eleutherozoa</taxon>
        <taxon>Asterozoa</taxon>
        <taxon>Asteroidea</taxon>
        <taxon>Valvatacea</taxon>
        <taxon>Valvatida</taxon>
        <taxon>Asterinidae</taxon>
        <taxon>Patiria</taxon>
    </lineage>
</organism>
<name>A0A914AMJ8_PATMI</name>
<keyword evidence="2" id="KW-1185">Reference proteome</keyword>
<protein>
    <recommendedName>
        <fullName evidence="3">Replication protein A OB domain-containing protein</fullName>
    </recommendedName>
</protein>
<dbReference type="RefSeq" id="XP_038064962.1">
    <property type="nucleotide sequence ID" value="XM_038209034.1"/>
</dbReference>
<accession>A0A914AMJ8</accession>
<dbReference type="AlphaFoldDB" id="A0A914AMJ8"/>
<dbReference type="Gene3D" id="2.40.50.140">
    <property type="entry name" value="Nucleic acid-binding proteins"/>
    <property type="match status" value="1"/>
</dbReference>
<dbReference type="SUPFAM" id="SSF50249">
    <property type="entry name" value="Nucleic acid-binding proteins"/>
    <property type="match status" value="1"/>
</dbReference>
<dbReference type="EnsemblMetazoa" id="XM_038209034.1">
    <property type="protein sequence ID" value="XP_038064962.1"/>
    <property type="gene ID" value="LOC119735339"/>
</dbReference>
<evidence type="ECO:0000313" key="1">
    <source>
        <dbReference type="EnsemblMetazoa" id="XP_038064962.1"/>
    </source>
</evidence>
<dbReference type="InterPro" id="IPR012340">
    <property type="entry name" value="NA-bd_OB-fold"/>
</dbReference>
<dbReference type="GeneID" id="119735339"/>
<dbReference type="OrthoDB" id="6088167at2759"/>